<reference evidence="2" key="1">
    <citation type="submission" date="2022-11" db="UniProtKB">
        <authorList>
            <consortium name="WormBaseParasite"/>
        </authorList>
    </citation>
    <scope>IDENTIFICATION</scope>
</reference>
<sequence>MLKGLLNGSRGVPPLANVIVGLGASASTSDSLFEAKAAMAGLFVAVAVNSSMGRKGKFLEWALILDGLGDSSASSNSSCSCRQWSTKKCSNKNKCLNGCQIGNKFEE</sequence>
<dbReference type="AlphaFoldDB" id="A0A915I046"/>
<accession>A0A915I046</accession>
<keyword evidence="1" id="KW-1185">Reference proteome</keyword>
<dbReference type="WBParaSite" id="nRc.2.0.1.t07198-RA">
    <property type="protein sequence ID" value="nRc.2.0.1.t07198-RA"/>
    <property type="gene ID" value="nRc.2.0.1.g07198"/>
</dbReference>
<dbReference type="Proteomes" id="UP000887565">
    <property type="component" value="Unplaced"/>
</dbReference>
<name>A0A915I046_ROMCU</name>
<evidence type="ECO:0000313" key="1">
    <source>
        <dbReference type="Proteomes" id="UP000887565"/>
    </source>
</evidence>
<protein>
    <submittedName>
        <fullName evidence="2">Uncharacterized protein</fullName>
    </submittedName>
</protein>
<evidence type="ECO:0000313" key="2">
    <source>
        <dbReference type="WBParaSite" id="nRc.2.0.1.t07198-RA"/>
    </source>
</evidence>
<organism evidence="1 2">
    <name type="scientific">Romanomermis culicivorax</name>
    <name type="common">Nematode worm</name>
    <dbReference type="NCBI Taxonomy" id="13658"/>
    <lineage>
        <taxon>Eukaryota</taxon>
        <taxon>Metazoa</taxon>
        <taxon>Ecdysozoa</taxon>
        <taxon>Nematoda</taxon>
        <taxon>Enoplea</taxon>
        <taxon>Dorylaimia</taxon>
        <taxon>Mermithida</taxon>
        <taxon>Mermithoidea</taxon>
        <taxon>Mermithidae</taxon>
        <taxon>Romanomermis</taxon>
    </lineage>
</organism>
<proteinExistence type="predicted"/>